<dbReference type="Gramene" id="Pp3c7_11770V3.2">
    <property type="protein sequence ID" value="PAC:32924259.CDS.1"/>
    <property type="gene ID" value="Pp3c7_11770"/>
</dbReference>
<dbReference type="Gramene" id="Pp3c7_11770V3.1">
    <property type="protein sequence ID" value="PAC:32924258.CDS.1"/>
    <property type="gene ID" value="Pp3c7_11770"/>
</dbReference>
<gene>
    <name evidence="2" type="ORF">PHYPA_010283</name>
</gene>
<evidence type="ECO:0000256" key="1">
    <source>
        <dbReference type="SAM" id="Phobius"/>
    </source>
</evidence>
<dbReference type="EnsemblPlants" id="Pp3c7_11770V3.2">
    <property type="protein sequence ID" value="PAC:32924259.CDS.1"/>
    <property type="gene ID" value="Pp3c7_11770"/>
</dbReference>
<dbReference type="EMBL" id="ABEU02000007">
    <property type="protein sequence ID" value="PNR51097.1"/>
    <property type="molecule type" value="Genomic_DNA"/>
</dbReference>
<sequence>MAMSHGLVHKLMVWQIGHIFILILPLHPISLQLDDCEDFNIVVESNVKRIKV</sequence>
<evidence type="ECO:0000313" key="2">
    <source>
        <dbReference type="EMBL" id="PNR51097.1"/>
    </source>
</evidence>
<evidence type="ECO:0000313" key="3">
    <source>
        <dbReference type="EnsemblPlants" id="PAC:32924258.CDS.1"/>
    </source>
</evidence>
<dbReference type="Proteomes" id="UP000006727">
    <property type="component" value="Chromosome 7"/>
</dbReference>
<dbReference type="EnsemblPlants" id="Pp3c7_11770V3.1">
    <property type="protein sequence ID" value="PAC:32924258.CDS.1"/>
    <property type="gene ID" value="Pp3c7_11770"/>
</dbReference>
<evidence type="ECO:0000313" key="4">
    <source>
        <dbReference type="Proteomes" id="UP000006727"/>
    </source>
</evidence>
<reference evidence="2 4" key="2">
    <citation type="journal article" date="2018" name="Plant J.">
        <title>The Physcomitrella patens chromosome-scale assembly reveals moss genome structure and evolution.</title>
        <authorList>
            <person name="Lang D."/>
            <person name="Ullrich K.K."/>
            <person name="Murat F."/>
            <person name="Fuchs J."/>
            <person name="Jenkins J."/>
            <person name="Haas F.B."/>
            <person name="Piednoel M."/>
            <person name="Gundlach H."/>
            <person name="Van Bel M."/>
            <person name="Meyberg R."/>
            <person name="Vives C."/>
            <person name="Morata J."/>
            <person name="Symeonidi A."/>
            <person name="Hiss M."/>
            <person name="Muchero W."/>
            <person name="Kamisugi Y."/>
            <person name="Saleh O."/>
            <person name="Blanc G."/>
            <person name="Decker E.L."/>
            <person name="van Gessel N."/>
            <person name="Grimwood J."/>
            <person name="Hayes R.D."/>
            <person name="Graham S.W."/>
            <person name="Gunter L.E."/>
            <person name="McDaniel S.F."/>
            <person name="Hoernstein S.N.W."/>
            <person name="Larsson A."/>
            <person name="Li F.W."/>
            <person name="Perroud P.F."/>
            <person name="Phillips J."/>
            <person name="Ranjan P."/>
            <person name="Rokshar D.S."/>
            <person name="Rothfels C.J."/>
            <person name="Schneider L."/>
            <person name="Shu S."/>
            <person name="Stevenson D.W."/>
            <person name="Thummler F."/>
            <person name="Tillich M."/>
            <person name="Villarreal Aguilar J.C."/>
            <person name="Widiez T."/>
            <person name="Wong G.K."/>
            <person name="Wymore A."/>
            <person name="Zhang Y."/>
            <person name="Zimmer A.D."/>
            <person name="Quatrano R.S."/>
            <person name="Mayer K.F.X."/>
            <person name="Goodstein D."/>
            <person name="Casacuberta J.M."/>
            <person name="Vandepoele K."/>
            <person name="Reski R."/>
            <person name="Cuming A.C."/>
            <person name="Tuskan G.A."/>
            <person name="Maumus F."/>
            <person name="Salse J."/>
            <person name="Schmutz J."/>
            <person name="Rensing S.A."/>
        </authorList>
    </citation>
    <scope>NUCLEOTIDE SEQUENCE [LARGE SCALE GENOMIC DNA]</scope>
    <source>
        <strain evidence="3 4">cv. Gransden 2004</strain>
    </source>
</reference>
<protein>
    <submittedName>
        <fullName evidence="2 3">Uncharacterized protein</fullName>
    </submittedName>
</protein>
<proteinExistence type="predicted"/>
<name>A0A2K1KBE4_PHYPA</name>
<keyword evidence="4" id="KW-1185">Reference proteome</keyword>
<dbReference type="InParanoid" id="A0A2K1KBE4"/>
<feature type="transmembrane region" description="Helical" evidence="1">
    <location>
        <begin position="12"/>
        <end position="30"/>
    </location>
</feature>
<keyword evidence="1" id="KW-1133">Transmembrane helix</keyword>
<dbReference type="AlphaFoldDB" id="A0A2K1KBE4"/>
<keyword evidence="1" id="KW-0812">Transmembrane</keyword>
<reference evidence="2 4" key="1">
    <citation type="journal article" date="2008" name="Science">
        <title>The Physcomitrella genome reveals evolutionary insights into the conquest of land by plants.</title>
        <authorList>
            <person name="Rensing S."/>
            <person name="Lang D."/>
            <person name="Zimmer A."/>
            <person name="Terry A."/>
            <person name="Salamov A."/>
            <person name="Shapiro H."/>
            <person name="Nishiyama T."/>
            <person name="Perroud P.-F."/>
            <person name="Lindquist E."/>
            <person name="Kamisugi Y."/>
            <person name="Tanahashi T."/>
            <person name="Sakakibara K."/>
            <person name="Fujita T."/>
            <person name="Oishi K."/>
            <person name="Shin-I T."/>
            <person name="Kuroki Y."/>
            <person name="Toyoda A."/>
            <person name="Suzuki Y."/>
            <person name="Hashimoto A."/>
            <person name="Yamaguchi K."/>
            <person name="Sugano A."/>
            <person name="Kohara Y."/>
            <person name="Fujiyama A."/>
            <person name="Anterola A."/>
            <person name="Aoki S."/>
            <person name="Ashton N."/>
            <person name="Barbazuk W.B."/>
            <person name="Barker E."/>
            <person name="Bennetzen J."/>
            <person name="Bezanilla M."/>
            <person name="Blankenship R."/>
            <person name="Cho S.H."/>
            <person name="Dutcher S."/>
            <person name="Estelle M."/>
            <person name="Fawcett J.A."/>
            <person name="Gundlach H."/>
            <person name="Hanada K."/>
            <person name="Heyl A."/>
            <person name="Hicks K.A."/>
            <person name="Hugh J."/>
            <person name="Lohr M."/>
            <person name="Mayer K."/>
            <person name="Melkozernov A."/>
            <person name="Murata T."/>
            <person name="Nelson D."/>
            <person name="Pils B."/>
            <person name="Prigge M."/>
            <person name="Reiss B."/>
            <person name="Renner T."/>
            <person name="Rombauts S."/>
            <person name="Rushton P."/>
            <person name="Sanderfoot A."/>
            <person name="Schween G."/>
            <person name="Shiu S.-H."/>
            <person name="Stueber K."/>
            <person name="Theodoulou F.L."/>
            <person name="Tu H."/>
            <person name="Van de Peer Y."/>
            <person name="Verrier P.J."/>
            <person name="Waters E."/>
            <person name="Wood A."/>
            <person name="Yang L."/>
            <person name="Cove D."/>
            <person name="Cuming A."/>
            <person name="Hasebe M."/>
            <person name="Lucas S."/>
            <person name="Mishler D.B."/>
            <person name="Reski R."/>
            <person name="Grigoriev I."/>
            <person name="Quatrano R.S."/>
            <person name="Boore J.L."/>
        </authorList>
    </citation>
    <scope>NUCLEOTIDE SEQUENCE [LARGE SCALE GENOMIC DNA]</scope>
    <source>
        <strain evidence="3 4">cv. Gransden 2004</strain>
    </source>
</reference>
<keyword evidence="1" id="KW-0472">Membrane</keyword>
<accession>A0A2K1KBE4</accession>
<reference evidence="3" key="3">
    <citation type="submission" date="2020-12" db="UniProtKB">
        <authorList>
            <consortium name="EnsemblPlants"/>
        </authorList>
    </citation>
    <scope>IDENTIFICATION</scope>
</reference>
<organism evidence="2">
    <name type="scientific">Physcomitrium patens</name>
    <name type="common">Spreading-leaved earth moss</name>
    <name type="synonym">Physcomitrella patens</name>
    <dbReference type="NCBI Taxonomy" id="3218"/>
    <lineage>
        <taxon>Eukaryota</taxon>
        <taxon>Viridiplantae</taxon>
        <taxon>Streptophyta</taxon>
        <taxon>Embryophyta</taxon>
        <taxon>Bryophyta</taxon>
        <taxon>Bryophytina</taxon>
        <taxon>Bryopsida</taxon>
        <taxon>Funariidae</taxon>
        <taxon>Funariales</taxon>
        <taxon>Funariaceae</taxon>
        <taxon>Physcomitrium</taxon>
    </lineage>
</organism>